<keyword evidence="6" id="KW-0662">Pyridine nucleotide biosynthesis</keyword>
<evidence type="ECO:0000256" key="5">
    <source>
        <dbReference type="ARBA" id="ARBA00011944"/>
    </source>
</evidence>
<gene>
    <name evidence="14" type="ORF">MNBD_GAMMA11-2402</name>
</gene>
<feature type="domain" description="Quinolinate phosphoribosyl transferase N-terminal" evidence="13">
    <location>
        <begin position="24"/>
        <end position="108"/>
    </location>
</feature>
<evidence type="ECO:0000256" key="8">
    <source>
        <dbReference type="ARBA" id="ARBA00022679"/>
    </source>
</evidence>
<comment type="subunit">
    <text evidence="4">Hexamer formed by 3 homodimers.</text>
</comment>
<sequence length="276" mass="29877">MHVPHSYIEETVHNALAEDIGTGDITARLIPEDDFSLATVIAREPAIICGIDWFEEVFSQLDAQVFIEWDVDDGDKVEAGQQICTLSGSTRVLLSGERAALNFLQTLSATASTAAKYAAAVLGTGTRVLDTRKTIPGLRIAQKYAAKCGGCDNHRIGLYDAILIKENHIMASGGIQQAINAARINSPELMIEIEVESIEEMELAITANVERILLDNFNLDTLKQAVDLNNGRTELEASGNVTLKTIRAIAETGVDYISAGALTKNIKALDLSMRFS</sequence>
<evidence type="ECO:0000259" key="12">
    <source>
        <dbReference type="Pfam" id="PF01729"/>
    </source>
</evidence>
<evidence type="ECO:0000259" key="13">
    <source>
        <dbReference type="Pfam" id="PF02749"/>
    </source>
</evidence>
<dbReference type="PANTHER" id="PTHR32179:SF3">
    <property type="entry name" value="NICOTINATE-NUCLEOTIDE PYROPHOSPHORYLASE [CARBOXYLATING]"/>
    <property type="match status" value="1"/>
</dbReference>
<dbReference type="Gene3D" id="3.90.1170.20">
    <property type="entry name" value="Quinolinate phosphoribosyl transferase, N-terminal domain"/>
    <property type="match status" value="1"/>
</dbReference>
<name>A0A3B0XYN1_9ZZZZ</name>
<protein>
    <recommendedName>
        <fullName evidence="11">Probable nicotinate-nucleotide pyrophosphorylase [carboxylating]</fullName>
        <ecNumber evidence="5">2.4.2.19</ecNumber>
    </recommendedName>
    <alternativeName>
        <fullName evidence="9">Quinolinate phosphoribosyltransferase [decarboxylating]</fullName>
    </alternativeName>
</protein>
<dbReference type="InterPro" id="IPR002638">
    <property type="entry name" value="Quinolinate_PRibosylTrfase_C"/>
</dbReference>
<dbReference type="InterPro" id="IPR036068">
    <property type="entry name" value="Nicotinate_pribotase-like_C"/>
</dbReference>
<dbReference type="AlphaFoldDB" id="A0A3B0XYN1"/>
<comment type="catalytic activity">
    <reaction evidence="10">
        <text>nicotinate beta-D-ribonucleotide + CO2 + diphosphate = quinolinate + 5-phospho-alpha-D-ribose 1-diphosphate + 2 H(+)</text>
        <dbReference type="Rhea" id="RHEA:12733"/>
        <dbReference type="ChEBI" id="CHEBI:15378"/>
        <dbReference type="ChEBI" id="CHEBI:16526"/>
        <dbReference type="ChEBI" id="CHEBI:29959"/>
        <dbReference type="ChEBI" id="CHEBI:33019"/>
        <dbReference type="ChEBI" id="CHEBI:57502"/>
        <dbReference type="ChEBI" id="CHEBI:58017"/>
        <dbReference type="EC" id="2.4.2.19"/>
    </reaction>
</comment>
<accession>A0A3B0XYN1</accession>
<evidence type="ECO:0000256" key="9">
    <source>
        <dbReference type="ARBA" id="ARBA00033102"/>
    </source>
</evidence>
<dbReference type="SUPFAM" id="SSF51690">
    <property type="entry name" value="Nicotinate/Quinolinate PRTase C-terminal domain-like"/>
    <property type="match status" value="1"/>
</dbReference>
<dbReference type="FunFam" id="3.90.1170.20:FF:000001">
    <property type="entry name" value="Nicotinate-nucleotide diphosphorylase (Carboxylating)"/>
    <property type="match status" value="1"/>
</dbReference>
<evidence type="ECO:0000313" key="14">
    <source>
        <dbReference type="EMBL" id="VAW61286.1"/>
    </source>
</evidence>
<dbReference type="SUPFAM" id="SSF54675">
    <property type="entry name" value="Nicotinate/Quinolinate PRTase N-terminal domain-like"/>
    <property type="match status" value="1"/>
</dbReference>
<dbReference type="CDD" id="cd01572">
    <property type="entry name" value="QPRTase"/>
    <property type="match status" value="1"/>
</dbReference>
<dbReference type="InterPro" id="IPR027277">
    <property type="entry name" value="NadC/ModD"/>
</dbReference>
<dbReference type="GO" id="GO:0005737">
    <property type="term" value="C:cytoplasm"/>
    <property type="evidence" value="ECO:0007669"/>
    <property type="project" value="TreeGrafter"/>
</dbReference>
<dbReference type="GO" id="GO:0034213">
    <property type="term" value="P:quinolinate catabolic process"/>
    <property type="evidence" value="ECO:0007669"/>
    <property type="project" value="TreeGrafter"/>
</dbReference>
<dbReference type="GO" id="GO:0004514">
    <property type="term" value="F:nicotinate-nucleotide diphosphorylase (carboxylating) activity"/>
    <property type="evidence" value="ECO:0007669"/>
    <property type="project" value="UniProtKB-EC"/>
</dbReference>
<dbReference type="Gene3D" id="3.20.20.70">
    <property type="entry name" value="Aldolase class I"/>
    <property type="match status" value="1"/>
</dbReference>
<keyword evidence="7 14" id="KW-0328">Glycosyltransferase</keyword>
<dbReference type="Pfam" id="PF01729">
    <property type="entry name" value="QRPTase_C"/>
    <property type="match status" value="1"/>
</dbReference>
<evidence type="ECO:0000256" key="4">
    <source>
        <dbReference type="ARBA" id="ARBA00011218"/>
    </source>
</evidence>
<keyword evidence="8 14" id="KW-0808">Transferase</keyword>
<evidence type="ECO:0000256" key="6">
    <source>
        <dbReference type="ARBA" id="ARBA00022642"/>
    </source>
</evidence>
<dbReference type="NCBIfam" id="TIGR00078">
    <property type="entry name" value="nadC"/>
    <property type="match status" value="1"/>
</dbReference>
<reference evidence="14" key="1">
    <citation type="submission" date="2018-06" db="EMBL/GenBank/DDBJ databases">
        <authorList>
            <person name="Zhirakovskaya E."/>
        </authorList>
    </citation>
    <scope>NUCLEOTIDE SEQUENCE</scope>
</reference>
<organism evidence="14">
    <name type="scientific">hydrothermal vent metagenome</name>
    <dbReference type="NCBI Taxonomy" id="652676"/>
    <lineage>
        <taxon>unclassified sequences</taxon>
        <taxon>metagenomes</taxon>
        <taxon>ecological metagenomes</taxon>
    </lineage>
</organism>
<evidence type="ECO:0000256" key="7">
    <source>
        <dbReference type="ARBA" id="ARBA00022676"/>
    </source>
</evidence>
<evidence type="ECO:0000256" key="2">
    <source>
        <dbReference type="ARBA" id="ARBA00004893"/>
    </source>
</evidence>
<dbReference type="InterPro" id="IPR022412">
    <property type="entry name" value="Quinolinate_PRibosylTrfase_N"/>
</dbReference>
<dbReference type="InterPro" id="IPR004393">
    <property type="entry name" value="NadC"/>
</dbReference>
<dbReference type="InterPro" id="IPR037128">
    <property type="entry name" value="Quinolinate_PRibosylTase_N_sf"/>
</dbReference>
<dbReference type="PIRSF" id="PIRSF006250">
    <property type="entry name" value="NadC_ModD"/>
    <property type="match status" value="1"/>
</dbReference>
<comment type="similarity">
    <text evidence="3">Belongs to the NadC/ModD family.</text>
</comment>
<evidence type="ECO:0000256" key="1">
    <source>
        <dbReference type="ARBA" id="ARBA00003237"/>
    </source>
</evidence>
<dbReference type="GO" id="GO:0009435">
    <property type="term" value="P:NAD+ biosynthetic process"/>
    <property type="evidence" value="ECO:0007669"/>
    <property type="project" value="UniProtKB-UniPathway"/>
</dbReference>
<dbReference type="UniPathway" id="UPA00253">
    <property type="reaction ID" value="UER00331"/>
</dbReference>
<proteinExistence type="inferred from homology"/>
<dbReference type="InterPro" id="IPR013785">
    <property type="entry name" value="Aldolase_TIM"/>
</dbReference>
<evidence type="ECO:0000256" key="10">
    <source>
        <dbReference type="ARBA" id="ARBA00047445"/>
    </source>
</evidence>
<evidence type="ECO:0000256" key="3">
    <source>
        <dbReference type="ARBA" id="ARBA00009400"/>
    </source>
</evidence>
<feature type="domain" description="Quinolinate phosphoribosyl transferase C-terminal" evidence="12">
    <location>
        <begin position="111"/>
        <end position="274"/>
    </location>
</feature>
<evidence type="ECO:0000256" key="11">
    <source>
        <dbReference type="ARBA" id="ARBA00069173"/>
    </source>
</evidence>
<dbReference type="EMBL" id="UOFG01000144">
    <property type="protein sequence ID" value="VAW61286.1"/>
    <property type="molecule type" value="Genomic_DNA"/>
</dbReference>
<comment type="function">
    <text evidence="1">Involved in the catabolism of quinolinic acid (QA).</text>
</comment>
<dbReference type="PANTHER" id="PTHR32179">
    <property type="entry name" value="NICOTINATE-NUCLEOTIDE PYROPHOSPHORYLASE [CARBOXYLATING]"/>
    <property type="match status" value="1"/>
</dbReference>
<dbReference type="FunFam" id="3.20.20.70:FF:000030">
    <property type="entry name" value="Nicotinate-nucleotide pyrophosphorylase, carboxylating"/>
    <property type="match status" value="1"/>
</dbReference>
<dbReference type="Pfam" id="PF02749">
    <property type="entry name" value="QRPTase_N"/>
    <property type="match status" value="1"/>
</dbReference>
<dbReference type="EC" id="2.4.2.19" evidence="5"/>
<comment type="pathway">
    <text evidence="2">Cofactor biosynthesis; NAD(+) biosynthesis; nicotinate D-ribonucleotide from quinolinate: step 1/1.</text>
</comment>